<keyword evidence="2 4" id="KW-0479">Metal-binding</keyword>
<dbReference type="InterPro" id="IPR036909">
    <property type="entry name" value="Cyt_c-like_dom_sf"/>
</dbReference>
<evidence type="ECO:0000256" key="1">
    <source>
        <dbReference type="ARBA" id="ARBA00022617"/>
    </source>
</evidence>
<dbReference type="PROSITE" id="PS51007">
    <property type="entry name" value="CYTC"/>
    <property type="match status" value="1"/>
</dbReference>
<protein>
    <submittedName>
        <fullName evidence="6">Sulfur oxidation c-type cytochrome SoxX</fullName>
    </submittedName>
</protein>
<feature type="domain" description="Cytochrome c" evidence="5">
    <location>
        <begin position="32"/>
        <end position="80"/>
    </location>
</feature>
<name>A0A432V0G9_9HYPH</name>
<evidence type="ECO:0000313" key="7">
    <source>
        <dbReference type="Proteomes" id="UP000281647"/>
    </source>
</evidence>
<keyword evidence="3 4" id="KW-0408">Iron</keyword>
<dbReference type="GO" id="GO:0020037">
    <property type="term" value="F:heme binding"/>
    <property type="evidence" value="ECO:0007669"/>
    <property type="project" value="InterPro"/>
</dbReference>
<reference evidence="6 7" key="1">
    <citation type="submission" date="2018-11" db="EMBL/GenBank/DDBJ databases">
        <title>Pseudaminobacter arsenicus sp. nov., an arsenic-resistant bacterium isolated from arsenic-rich aquifers.</title>
        <authorList>
            <person name="Mu Y."/>
        </authorList>
    </citation>
    <scope>NUCLEOTIDE SEQUENCE [LARGE SCALE GENOMIC DNA]</scope>
    <source>
        <strain evidence="6 7">CB3</strain>
    </source>
</reference>
<dbReference type="Gene3D" id="1.10.760.10">
    <property type="entry name" value="Cytochrome c-like domain"/>
    <property type="match status" value="1"/>
</dbReference>
<evidence type="ECO:0000256" key="2">
    <source>
        <dbReference type="ARBA" id="ARBA00022723"/>
    </source>
</evidence>
<organism evidence="6 7">
    <name type="scientific">Borborobacter arsenicus</name>
    <dbReference type="NCBI Taxonomy" id="1851146"/>
    <lineage>
        <taxon>Bacteria</taxon>
        <taxon>Pseudomonadati</taxon>
        <taxon>Pseudomonadota</taxon>
        <taxon>Alphaproteobacteria</taxon>
        <taxon>Hyphomicrobiales</taxon>
        <taxon>Phyllobacteriaceae</taxon>
        <taxon>Borborobacter</taxon>
    </lineage>
</organism>
<dbReference type="EMBL" id="RKST01000033">
    <property type="protein sequence ID" value="RUM95704.1"/>
    <property type="molecule type" value="Genomic_DNA"/>
</dbReference>
<dbReference type="Proteomes" id="UP000281647">
    <property type="component" value="Unassembled WGS sequence"/>
</dbReference>
<gene>
    <name evidence="6" type="ORF">EET67_21920</name>
</gene>
<dbReference type="GO" id="GO:0046872">
    <property type="term" value="F:metal ion binding"/>
    <property type="evidence" value="ECO:0007669"/>
    <property type="project" value="UniProtKB-KW"/>
</dbReference>
<evidence type="ECO:0000256" key="3">
    <source>
        <dbReference type="ARBA" id="ARBA00023004"/>
    </source>
</evidence>
<dbReference type="SUPFAM" id="SSF46626">
    <property type="entry name" value="Cytochrome c"/>
    <property type="match status" value="1"/>
</dbReference>
<dbReference type="InterPro" id="IPR009056">
    <property type="entry name" value="Cyt_c-like_dom"/>
</dbReference>
<accession>A0A432V0G9</accession>
<sequence length="80" mass="8135">MPASMAMSADVAPDAVKFEDGSVVASLTGGGGDPVAGAAVFKDRSLGNCLACHANVDMEKELFHGNVGPSMDGVADRWKP</sequence>
<keyword evidence="7" id="KW-1185">Reference proteome</keyword>
<proteinExistence type="predicted"/>
<comment type="caution">
    <text evidence="6">The sequence shown here is derived from an EMBL/GenBank/DDBJ whole genome shotgun (WGS) entry which is preliminary data.</text>
</comment>
<dbReference type="GO" id="GO:0009055">
    <property type="term" value="F:electron transfer activity"/>
    <property type="evidence" value="ECO:0007669"/>
    <property type="project" value="InterPro"/>
</dbReference>
<feature type="non-terminal residue" evidence="6">
    <location>
        <position position="80"/>
    </location>
</feature>
<keyword evidence="1 4" id="KW-0349">Heme</keyword>
<evidence type="ECO:0000259" key="5">
    <source>
        <dbReference type="PROSITE" id="PS51007"/>
    </source>
</evidence>
<evidence type="ECO:0000256" key="4">
    <source>
        <dbReference type="PROSITE-ProRule" id="PRU00433"/>
    </source>
</evidence>
<evidence type="ECO:0000313" key="6">
    <source>
        <dbReference type="EMBL" id="RUM95704.1"/>
    </source>
</evidence>
<dbReference type="AlphaFoldDB" id="A0A432V0G9"/>